<keyword evidence="1" id="KW-1133">Transmembrane helix</keyword>
<reference evidence="2" key="1">
    <citation type="submission" date="2019-08" db="EMBL/GenBank/DDBJ databases">
        <authorList>
            <person name="Kucharzyk K."/>
            <person name="Murdoch R.W."/>
            <person name="Higgins S."/>
            <person name="Loffler F."/>
        </authorList>
    </citation>
    <scope>NUCLEOTIDE SEQUENCE</scope>
</reference>
<proteinExistence type="predicted"/>
<feature type="transmembrane region" description="Helical" evidence="1">
    <location>
        <begin position="138"/>
        <end position="157"/>
    </location>
</feature>
<evidence type="ECO:0000313" key="2">
    <source>
        <dbReference type="EMBL" id="MPM12353.1"/>
    </source>
</evidence>
<dbReference type="AlphaFoldDB" id="A0A644XDT9"/>
<name>A0A644XDT9_9ZZZZ</name>
<organism evidence="2">
    <name type="scientific">bioreactor metagenome</name>
    <dbReference type="NCBI Taxonomy" id="1076179"/>
    <lineage>
        <taxon>unclassified sequences</taxon>
        <taxon>metagenomes</taxon>
        <taxon>ecological metagenomes</taxon>
    </lineage>
</organism>
<feature type="transmembrane region" description="Helical" evidence="1">
    <location>
        <begin position="6"/>
        <end position="27"/>
    </location>
</feature>
<sequence>MKRPYGVIAAIVLFFSAVVILLVSRWLTAEVNAFRDRGVTTMVRILGFREVSSGDTGTRTIALAEIVTDGEDDAVRDIAASHILMDEITEVGSLRHGQKLEVIVLPDGEFSMTPPGYTHWFVTRRSLDRHLRNSLSQWGWNSAVVLTVIAMLLWIWSGRK</sequence>
<keyword evidence="1" id="KW-0472">Membrane</keyword>
<protein>
    <recommendedName>
        <fullName evidence="3">DUF3592 domain-containing protein</fullName>
    </recommendedName>
</protein>
<evidence type="ECO:0000256" key="1">
    <source>
        <dbReference type="SAM" id="Phobius"/>
    </source>
</evidence>
<evidence type="ECO:0008006" key="3">
    <source>
        <dbReference type="Google" id="ProtNLM"/>
    </source>
</evidence>
<accession>A0A644XDT9</accession>
<comment type="caution">
    <text evidence="2">The sequence shown here is derived from an EMBL/GenBank/DDBJ whole genome shotgun (WGS) entry which is preliminary data.</text>
</comment>
<dbReference type="EMBL" id="VSSQ01001960">
    <property type="protein sequence ID" value="MPM12353.1"/>
    <property type="molecule type" value="Genomic_DNA"/>
</dbReference>
<gene>
    <name evidence="2" type="ORF">SDC9_58706</name>
</gene>
<keyword evidence="1" id="KW-0812">Transmembrane</keyword>